<sequence length="269" mass="29752">MLQKFEESDSVLNRELFMADEVQYNLIHRICESQSSTCLKSSDETLIYAQSEGNNPWLWISKEAASETKIALLQALLDELDGTSLPGICGEPATAESFAQLYSEVRHTQYHRNMMMEAYYCPKVKKPLDIKGTVQQAKRHHVETVAAFLAGFSEGAYGAAVDPASLIPEAEGMIETGNLYLWIADQLPVSMANISHRSPRHGRINAVYTPSACRKRGYASALAAALCSILESEGFVPMLYADAKNPDSNKVYQNIGFIESGKIVDITFK</sequence>
<dbReference type="Gene3D" id="3.40.630.30">
    <property type="match status" value="1"/>
</dbReference>
<evidence type="ECO:0000313" key="2">
    <source>
        <dbReference type="EMBL" id="CAH1190043.1"/>
    </source>
</evidence>
<gene>
    <name evidence="2" type="ORF">PAECIP111893_00127</name>
</gene>
<evidence type="ECO:0000313" key="3">
    <source>
        <dbReference type="Proteomes" id="UP000838686"/>
    </source>
</evidence>
<dbReference type="Proteomes" id="UP000838686">
    <property type="component" value="Unassembled WGS sequence"/>
</dbReference>
<dbReference type="InterPro" id="IPR013653">
    <property type="entry name" value="GCN5-like_dom"/>
</dbReference>
<accession>A0ABN8FY57</accession>
<dbReference type="Pfam" id="PF08445">
    <property type="entry name" value="FR47"/>
    <property type="match status" value="1"/>
</dbReference>
<dbReference type="EMBL" id="CAKMMF010000001">
    <property type="protein sequence ID" value="CAH1190043.1"/>
    <property type="molecule type" value="Genomic_DNA"/>
</dbReference>
<dbReference type="RefSeq" id="WP_236338299.1">
    <property type="nucleotide sequence ID" value="NZ_CAKMMF010000001.1"/>
</dbReference>
<feature type="domain" description="N-acetyltransferase" evidence="1">
    <location>
        <begin position="132"/>
        <end position="269"/>
    </location>
</feature>
<evidence type="ECO:0000259" key="1">
    <source>
        <dbReference type="PROSITE" id="PS51186"/>
    </source>
</evidence>
<name>A0ABN8FY57_9BACL</name>
<dbReference type="InterPro" id="IPR016181">
    <property type="entry name" value="Acyl_CoA_acyltransferase"/>
</dbReference>
<organism evidence="2 3">
    <name type="scientific">Paenibacillus plantiphilus</name>
    <dbReference type="NCBI Taxonomy" id="2905650"/>
    <lineage>
        <taxon>Bacteria</taxon>
        <taxon>Bacillati</taxon>
        <taxon>Bacillota</taxon>
        <taxon>Bacilli</taxon>
        <taxon>Bacillales</taxon>
        <taxon>Paenibacillaceae</taxon>
        <taxon>Paenibacillus</taxon>
    </lineage>
</organism>
<dbReference type="PROSITE" id="PS51186">
    <property type="entry name" value="GNAT"/>
    <property type="match status" value="1"/>
</dbReference>
<comment type="caution">
    <text evidence="2">The sequence shown here is derived from an EMBL/GenBank/DDBJ whole genome shotgun (WGS) entry which is preliminary data.</text>
</comment>
<protein>
    <recommendedName>
        <fullName evidence="1">N-acetyltransferase domain-containing protein</fullName>
    </recommendedName>
</protein>
<keyword evidence="3" id="KW-1185">Reference proteome</keyword>
<proteinExistence type="predicted"/>
<dbReference type="SUPFAM" id="SSF55729">
    <property type="entry name" value="Acyl-CoA N-acyltransferases (Nat)"/>
    <property type="match status" value="1"/>
</dbReference>
<reference evidence="2" key="1">
    <citation type="submission" date="2022-01" db="EMBL/GenBank/DDBJ databases">
        <authorList>
            <person name="Criscuolo A."/>
        </authorList>
    </citation>
    <scope>NUCLEOTIDE SEQUENCE</scope>
    <source>
        <strain evidence="2">CIP111893</strain>
    </source>
</reference>
<dbReference type="InterPro" id="IPR000182">
    <property type="entry name" value="GNAT_dom"/>
</dbReference>